<feature type="compositionally biased region" description="Polar residues" evidence="1">
    <location>
        <begin position="107"/>
        <end position="125"/>
    </location>
</feature>
<evidence type="ECO:0000313" key="2">
    <source>
        <dbReference type="EMBL" id="CAA7042040.1"/>
    </source>
</evidence>
<feature type="compositionally biased region" description="Basic and acidic residues" evidence="1">
    <location>
        <begin position="1"/>
        <end position="11"/>
    </location>
</feature>
<dbReference type="Proteomes" id="UP000467841">
    <property type="component" value="Unassembled WGS sequence"/>
</dbReference>
<dbReference type="EMBL" id="CACVBM020001261">
    <property type="protein sequence ID" value="CAA7042040.1"/>
    <property type="molecule type" value="Genomic_DNA"/>
</dbReference>
<organism evidence="2 3">
    <name type="scientific">Microthlaspi erraticum</name>
    <dbReference type="NCBI Taxonomy" id="1685480"/>
    <lineage>
        <taxon>Eukaryota</taxon>
        <taxon>Viridiplantae</taxon>
        <taxon>Streptophyta</taxon>
        <taxon>Embryophyta</taxon>
        <taxon>Tracheophyta</taxon>
        <taxon>Spermatophyta</taxon>
        <taxon>Magnoliopsida</taxon>
        <taxon>eudicotyledons</taxon>
        <taxon>Gunneridae</taxon>
        <taxon>Pentapetalae</taxon>
        <taxon>rosids</taxon>
        <taxon>malvids</taxon>
        <taxon>Brassicales</taxon>
        <taxon>Brassicaceae</taxon>
        <taxon>Coluteocarpeae</taxon>
        <taxon>Microthlaspi</taxon>
    </lineage>
</organism>
<keyword evidence="3" id="KW-1185">Reference proteome</keyword>
<evidence type="ECO:0000313" key="3">
    <source>
        <dbReference type="Proteomes" id="UP000467841"/>
    </source>
</evidence>
<dbReference type="AlphaFoldDB" id="A0A6D2JQE9"/>
<name>A0A6D2JQE9_9BRAS</name>
<sequence length="125" mass="13491">MVLTRNLEKVFLKKKKQSRAKDVESEPPEIGVEDQPAGGEEENSEETRSESFRDPPTRGAVGARDVMGDRGEKENSDDRGEKDNSDDGGSQSLRDPPTRGGDGNGGSQSLSDPDSSVRTLTIKSN</sequence>
<comment type="caution">
    <text evidence="2">The sequence shown here is derived from an EMBL/GenBank/DDBJ whole genome shotgun (WGS) entry which is preliminary data.</text>
</comment>
<feature type="region of interest" description="Disordered" evidence="1">
    <location>
        <begin position="1"/>
        <end position="125"/>
    </location>
</feature>
<proteinExistence type="predicted"/>
<evidence type="ECO:0000256" key="1">
    <source>
        <dbReference type="SAM" id="MobiDB-lite"/>
    </source>
</evidence>
<feature type="compositionally biased region" description="Basic and acidic residues" evidence="1">
    <location>
        <begin position="45"/>
        <end position="56"/>
    </location>
</feature>
<protein>
    <submittedName>
        <fullName evidence="2">Uncharacterized protein</fullName>
    </submittedName>
</protein>
<accession>A0A6D2JQE9</accession>
<gene>
    <name evidence="2" type="ORF">MERR_LOCUS29275</name>
</gene>
<reference evidence="2" key="1">
    <citation type="submission" date="2020-01" db="EMBL/GenBank/DDBJ databases">
        <authorList>
            <person name="Mishra B."/>
        </authorList>
    </citation>
    <scope>NUCLEOTIDE SEQUENCE [LARGE SCALE GENOMIC DNA]</scope>
</reference>
<feature type="compositionally biased region" description="Basic and acidic residues" evidence="1">
    <location>
        <begin position="66"/>
        <end position="85"/>
    </location>
</feature>